<dbReference type="RefSeq" id="WP_013070777.1">
    <property type="nucleotide sequence ID" value="NC_014041.1"/>
</dbReference>
<dbReference type="KEGG" id="zpr:ZPR_1287"/>
<dbReference type="HOGENOM" id="CLU_2081494_0_0_10"/>
<dbReference type="EMBL" id="CP001650">
    <property type="protein sequence ID" value="ADF51625.1"/>
    <property type="molecule type" value="Genomic_DNA"/>
</dbReference>
<evidence type="ECO:0000313" key="1">
    <source>
        <dbReference type="EMBL" id="ADF51625.1"/>
    </source>
</evidence>
<name>D5BJF9_ZUNPS</name>
<dbReference type="InterPro" id="IPR001387">
    <property type="entry name" value="Cro/C1-type_HTH"/>
</dbReference>
<dbReference type="OrthoDB" id="1258472at2"/>
<dbReference type="CDD" id="cd00093">
    <property type="entry name" value="HTH_XRE"/>
    <property type="match status" value="1"/>
</dbReference>
<evidence type="ECO:0000313" key="2">
    <source>
        <dbReference type="Proteomes" id="UP000001654"/>
    </source>
</evidence>
<gene>
    <name evidence="1" type="ordered locus">ZPR_1287</name>
</gene>
<sequence>MSKVFESSAIYKIEYELIKNVKNFRLERGWSQRTLSKNMGLSETFVGKCEAIDQPEKYNLRHINILKEVFNFESLDDLYPDGLPKDQLIKLRYKKVPKLKIDGTYSKFYETEVIKTIIMKESTKIKSNKS</sequence>
<reference evidence="1 2" key="1">
    <citation type="journal article" date="2010" name="BMC Genomics">
        <title>The complete genome of Zunongwangia profunda SM-A87 reveals its adaptation to the deep-sea environment and ecological role in sedimentary organic nitrogen degradation.</title>
        <authorList>
            <person name="Qin Q.L."/>
            <person name="Zhang X.Y."/>
            <person name="Wang X.M."/>
            <person name="Liu G.M."/>
            <person name="Chen X.L."/>
            <person name="Xie B.B."/>
            <person name="Dang H.Y."/>
            <person name="Zhou B.C."/>
            <person name="Yu J."/>
            <person name="Zhang Y.Z."/>
        </authorList>
    </citation>
    <scope>NUCLEOTIDE SEQUENCE [LARGE SCALE GENOMIC DNA]</scope>
    <source>
        <strain evidence="2">DSM 18752 / CCTCC AB 206139 / SM-A87</strain>
    </source>
</reference>
<keyword evidence="2" id="KW-1185">Reference proteome</keyword>
<protein>
    <submittedName>
        <fullName evidence="1">HTH_3 family transcriptional regulator protein</fullName>
    </submittedName>
</protein>
<dbReference type="Gene3D" id="1.10.260.40">
    <property type="entry name" value="lambda repressor-like DNA-binding domains"/>
    <property type="match status" value="1"/>
</dbReference>
<dbReference type="SUPFAM" id="SSF47413">
    <property type="entry name" value="lambda repressor-like DNA-binding domains"/>
    <property type="match status" value="1"/>
</dbReference>
<dbReference type="eggNOG" id="COG1396">
    <property type="taxonomic scope" value="Bacteria"/>
</dbReference>
<dbReference type="AlphaFoldDB" id="D5BJF9"/>
<organism evidence="1 2">
    <name type="scientific">Zunongwangia profunda (strain DSM 18752 / CCTCC AB 206139 / SM-A87)</name>
    <name type="common">Wangia profunda</name>
    <dbReference type="NCBI Taxonomy" id="655815"/>
    <lineage>
        <taxon>Bacteria</taxon>
        <taxon>Pseudomonadati</taxon>
        <taxon>Bacteroidota</taxon>
        <taxon>Flavobacteriia</taxon>
        <taxon>Flavobacteriales</taxon>
        <taxon>Flavobacteriaceae</taxon>
        <taxon>Zunongwangia</taxon>
    </lineage>
</organism>
<dbReference type="Proteomes" id="UP000001654">
    <property type="component" value="Chromosome"/>
</dbReference>
<proteinExistence type="predicted"/>
<dbReference type="InterPro" id="IPR010982">
    <property type="entry name" value="Lambda_DNA-bd_dom_sf"/>
</dbReference>
<accession>D5BJF9</accession>
<dbReference type="GO" id="GO:0003677">
    <property type="term" value="F:DNA binding"/>
    <property type="evidence" value="ECO:0007669"/>
    <property type="project" value="InterPro"/>
</dbReference>